<reference evidence="3" key="1">
    <citation type="submission" date="2016-08" db="EMBL/GenBank/DDBJ databases">
        <authorList>
            <person name="Varghese N."/>
            <person name="Submissions Spin"/>
        </authorList>
    </citation>
    <scope>NUCLEOTIDE SEQUENCE [LARGE SCALE GENOMIC DNA]</scope>
    <source>
        <strain evidence="3">HAMBI 2975</strain>
    </source>
</reference>
<keyword evidence="3" id="KW-1185">Reference proteome</keyword>
<gene>
    <name evidence="2" type="ORF">GA0061103_0674</name>
</gene>
<dbReference type="EMBL" id="FMAG01000014">
    <property type="protein sequence ID" value="SCB49742.1"/>
    <property type="molecule type" value="Genomic_DNA"/>
</dbReference>
<dbReference type="STRING" id="410764.GA0061103_0674"/>
<protein>
    <recommendedName>
        <fullName evidence="1">Nucleotide modification associated domain-containing protein</fullName>
    </recommendedName>
</protein>
<organism evidence="2 3">
    <name type="scientific">Rhizobium multihospitium</name>
    <dbReference type="NCBI Taxonomy" id="410764"/>
    <lineage>
        <taxon>Bacteria</taxon>
        <taxon>Pseudomonadati</taxon>
        <taxon>Pseudomonadota</taxon>
        <taxon>Alphaproteobacteria</taxon>
        <taxon>Hyphomicrobiales</taxon>
        <taxon>Rhizobiaceae</taxon>
        <taxon>Rhizobium/Agrobacterium group</taxon>
        <taxon>Rhizobium</taxon>
    </lineage>
</organism>
<dbReference type="InterPro" id="IPR041180">
    <property type="entry name" value="Nmad2"/>
</dbReference>
<proteinExistence type="predicted"/>
<dbReference type="OrthoDB" id="1491711at2"/>
<sequence>MKGYIYKLYKGADPYAGWTFNDPIFGRKASLGACMPNIRKAVEIGDWVFCISGKIPEKSPYIVGGFQVDEKISAIEANLKYPEYKLQRNEHGQIIGNIIVNDAGEHHPLDDHNNFEKRRENYILGKNKIYIESPQSVEASRRKTLQILEATFNKKANRLDDLVPRWRKLDQDQIQILVGELKKI</sequence>
<evidence type="ECO:0000313" key="3">
    <source>
        <dbReference type="Proteomes" id="UP000199101"/>
    </source>
</evidence>
<dbReference type="Proteomes" id="UP000199101">
    <property type="component" value="Unassembled WGS sequence"/>
</dbReference>
<dbReference type="AlphaFoldDB" id="A0A1C3XBT6"/>
<name>A0A1C3XBT6_9HYPH</name>
<dbReference type="RefSeq" id="WP_092719868.1">
    <property type="nucleotide sequence ID" value="NZ_FMAG01000014.1"/>
</dbReference>
<feature type="domain" description="Nucleotide modification associated" evidence="1">
    <location>
        <begin position="25"/>
        <end position="88"/>
    </location>
</feature>
<dbReference type="Pfam" id="PF18753">
    <property type="entry name" value="Nmad2"/>
    <property type="match status" value="1"/>
</dbReference>
<accession>A0A1C3XBT6</accession>
<evidence type="ECO:0000259" key="1">
    <source>
        <dbReference type="Pfam" id="PF18753"/>
    </source>
</evidence>
<evidence type="ECO:0000313" key="2">
    <source>
        <dbReference type="EMBL" id="SCB49742.1"/>
    </source>
</evidence>